<dbReference type="AlphaFoldDB" id="A0A1H2HSE6"/>
<dbReference type="Proteomes" id="UP000182882">
    <property type="component" value="Unassembled WGS sequence"/>
</dbReference>
<evidence type="ECO:0000313" key="2">
    <source>
        <dbReference type="Proteomes" id="UP000182882"/>
    </source>
</evidence>
<sequence length="131" mass="15309">MHCCTGGRVYRHVIHALAAKPQAFRFSQLRDVLLPTPQYHQLWQRAEQQFDPQQACKWMVSVLRFAYDYDCESPLAAELLQQNPLPELKALQKRFIRRHATQPDIPAKQHTIDAYDQLLSGSWITQEMAYV</sequence>
<dbReference type="EMBL" id="FNLN01000063">
    <property type="protein sequence ID" value="SDU34801.1"/>
    <property type="molecule type" value="Genomic_DNA"/>
</dbReference>
<dbReference type="RefSeq" id="WP_074702289.1">
    <property type="nucleotide sequence ID" value="NZ_FNLN01000063.1"/>
</dbReference>
<reference evidence="2" key="1">
    <citation type="submission" date="2016-10" db="EMBL/GenBank/DDBJ databases">
        <authorList>
            <person name="Varghese N."/>
            <person name="Submissions S."/>
        </authorList>
    </citation>
    <scope>NUCLEOTIDE SEQUENCE [LARGE SCALE GENOMIC DNA]</scope>
    <source>
        <strain evidence="2">Nm10</strain>
    </source>
</reference>
<accession>A0A1H2HSE6</accession>
<keyword evidence="2" id="KW-1185">Reference proteome</keyword>
<organism evidence="1 2">
    <name type="scientific">Nitrosomonas ureae</name>
    <dbReference type="NCBI Taxonomy" id="44577"/>
    <lineage>
        <taxon>Bacteria</taxon>
        <taxon>Pseudomonadati</taxon>
        <taxon>Pseudomonadota</taxon>
        <taxon>Betaproteobacteria</taxon>
        <taxon>Nitrosomonadales</taxon>
        <taxon>Nitrosomonadaceae</taxon>
        <taxon>Nitrosomonas</taxon>
    </lineage>
</organism>
<evidence type="ECO:0000313" key="1">
    <source>
        <dbReference type="EMBL" id="SDU34801.1"/>
    </source>
</evidence>
<name>A0A1H2HSE6_9PROT</name>
<proteinExistence type="predicted"/>
<protein>
    <submittedName>
        <fullName evidence="1">Uncharacterized protein</fullName>
    </submittedName>
</protein>
<gene>
    <name evidence="1" type="ORF">SAMN05216406_1632</name>
</gene>